<keyword evidence="1" id="KW-0472">Membrane</keyword>
<feature type="domain" description="Acyltransferase 3" evidence="2">
    <location>
        <begin position="5"/>
        <end position="318"/>
    </location>
</feature>
<feature type="transmembrane region" description="Helical" evidence="1">
    <location>
        <begin position="30"/>
        <end position="49"/>
    </location>
</feature>
<feature type="transmembrane region" description="Helical" evidence="1">
    <location>
        <begin position="243"/>
        <end position="260"/>
    </location>
</feature>
<dbReference type="GO" id="GO:0016020">
    <property type="term" value="C:membrane"/>
    <property type="evidence" value="ECO:0007669"/>
    <property type="project" value="TreeGrafter"/>
</dbReference>
<proteinExistence type="predicted"/>
<protein>
    <submittedName>
        <fullName evidence="5">Unannotated protein</fullName>
    </submittedName>
</protein>
<dbReference type="EMBL" id="CAFBOQ010000005">
    <property type="protein sequence ID" value="CAB4978957.1"/>
    <property type="molecule type" value="Genomic_DNA"/>
</dbReference>
<evidence type="ECO:0000313" key="9">
    <source>
        <dbReference type="EMBL" id="CAB5046899.1"/>
    </source>
</evidence>
<evidence type="ECO:0000313" key="6">
    <source>
        <dbReference type="EMBL" id="CAB4800206.1"/>
    </source>
</evidence>
<dbReference type="EMBL" id="CAFBQM010000003">
    <property type="protein sequence ID" value="CAB5052538.1"/>
    <property type="molecule type" value="Genomic_DNA"/>
</dbReference>
<reference evidence="5" key="1">
    <citation type="submission" date="2020-05" db="EMBL/GenBank/DDBJ databases">
        <authorList>
            <person name="Chiriac C."/>
            <person name="Salcher M."/>
            <person name="Ghai R."/>
            <person name="Kavagutti S V."/>
        </authorList>
    </citation>
    <scope>NUCLEOTIDE SEQUENCE</scope>
</reference>
<keyword evidence="1" id="KW-0812">Transmembrane</keyword>
<evidence type="ECO:0000313" key="8">
    <source>
        <dbReference type="EMBL" id="CAB4978957.1"/>
    </source>
</evidence>
<feature type="transmembrane region" description="Helical" evidence="1">
    <location>
        <begin position="131"/>
        <end position="153"/>
    </location>
</feature>
<dbReference type="EMBL" id="CAFAAU010000006">
    <property type="protein sequence ID" value="CAB4800206.1"/>
    <property type="molecule type" value="Genomic_DNA"/>
</dbReference>
<dbReference type="EMBL" id="CAEZZN010000054">
    <property type="protein sequence ID" value="CAB4774024.1"/>
    <property type="molecule type" value="Genomic_DNA"/>
</dbReference>
<gene>
    <name evidence="4" type="ORF">UFOPK2627_00236</name>
    <name evidence="5" type="ORF">UFOPK2879_01176</name>
    <name evidence="6" type="ORF">UFOPK3078_00310</name>
    <name evidence="7" type="ORF">UFOPK3288_00218</name>
    <name evidence="8" type="ORF">UFOPK3990_00276</name>
    <name evidence="9" type="ORF">UFOPK4245_00443</name>
    <name evidence="10" type="ORF">UFOPK4337_00170</name>
</gene>
<evidence type="ECO:0000259" key="3">
    <source>
        <dbReference type="Pfam" id="PF19040"/>
    </source>
</evidence>
<dbReference type="Pfam" id="PF01757">
    <property type="entry name" value="Acyl_transf_3"/>
    <property type="match status" value="1"/>
</dbReference>
<evidence type="ECO:0000259" key="2">
    <source>
        <dbReference type="Pfam" id="PF01757"/>
    </source>
</evidence>
<feature type="domain" description="SGNH" evidence="3">
    <location>
        <begin position="391"/>
        <end position="606"/>
    </location>
</feature>
<evidence type="ECO:0000313" key="4">
    <source>
        <dbReference type="EMBL" id="CAB4696915.1"/>
    </source>
</evidence>
<evidence type="ECO:0000256" key="1">
    <source>
        <dbReference type="SAM" id="Phobius"/>
    </source>
</evidence>
<evidence type="ECO:0000313" key="5">
    <source>
        <dbReference type="EMBL" id="CAB4774024.1"/>
    </source>
</evidence>
<dbReference type="EMBL" id="CAFBLC010000005">
    <property type="protein sequence ID" value="CAB4854006.1"/>
    <property type="molecule type" value="Genomic_DNA"/>
</dbReference>
<dbReference type="Pfam" id="PF19040">
    <property type="entry name" value="SGNH"/>
    <property type="match status" value="1"/>
</dbReference>
<dbReference type="InterPro" id="IPR043968">
    <property type="entry name" value="SGNH"/>
</dbReference>
<dbReference type="InterPro" id="IPR002656">
    <property type="entry name" value="Acyl_transf_3_dom"/>
</dbReference>
<accession>A0A6J6VR60</accession>
<dbReference type="GO" id="GO:0016747">
    <property type="term" value="F:acyltransferase activity, transferring groups other than amino-acyl groups"/>
    <property type="evidence" value="ECO:0007669"/>
    <property type="project" value="InterPro"/>
</dbReference>
<feature type="transmembrane region" description="Helical" evidence="1">
    <location>
        <begin position="160"/>
        <end position="179"/>
    </location>
</feature>
<dbReference type="PANTHER" id="PTHR23028:SF53">
    <property type="entry name" value="ACYL_TRANSF_3 DOMAIN-CONTAINING PROTEIN"/>
    <property type="match status" value="1"/>
</dbReference>
<feature type="transmembrane region" description="Helical" evidence="1">
    <location>
        <begin position="70"/>
        <end position="92"/>
    </location>
</feature>
<feature type="transmembrane region" description="Helical" evidence="1">
    <location>
        <begin position="7"/>
        <end position="24"/>
    </location>
</feature>
<dbReference type="EMBL" id="CAFBQD010000006">
    <property type="protein sequence ID" value="CAB5046899.1"/>
    <property type="molecule type" value="Genomic_DNA"/>
</dbReference>
<name>A0A6J6VR60_9ZZZZ</name>
<dbReference type="EMBL" id="CAEZYA010000004">
    <property type="protein sequence ID" value="CAB4696915.1"/>
    <property type="molecule type" value="Genomic_DNA"/>
</dbReference>
<dbReference type="PANTHER" id="PTHR23028">
    <property type="entry name" value="ACETYLTRANSFERASE"/>
    <property type="match status" value="1"/>
</dbReference>
<evidence type="ECO:0000313" key="7">
    <source>
        <dbReference type="EMBL" id="CAB4854006.1"/>
    </source>
</evidence>
<feature type="transmembrane region" description="Helical" evidence="1">
    <location>
        <begin position="334"/>
        <end position="358"/>
    </location>
</feature>
<organism evidence="5">
    <name type="scientific">freshwater metagenome</name>
    <dbReference type="NCBI Taxonomy" id="449393"/>
    <lineage>
        <taxon>unclassified sequences</taxon>
        <taxon>metagenomes</taxon>
        <taxon>ecological metagenomes</taxon>
    </lineage>
</organism>
<evidence type="ECO:0000313" key="10">
    <source>
        <dbReference type="EMBL" id="CAB5052538.1"/>
    </source>
</evidence>
<feature type="transmembrane region" description="Helical" evidence="1">
    <location>
        <begin position="214"/>
        <end position="231"/>
    </location>
</feature>
<dbReference type="GO" id="GO:0009103">
    <property type="term" value="P:lipopolysaccharide biosynthetic process"/>
    <property type="evidence" value="ECO:0007669"/>
    <property type="project" value="TreeGrafter"/>
</dbReference>
<dbReference type="InterPro" id="IPR050879">
    <property type="entry name" value="Acyltransferase_3"/>
</dbReference>
<feature type="transmembrane region" description="Helical" evidence="1">
    <location>
        <begin position="304"/>
        <end position="322"/>
    </location>
</feature>
<sequence length="616" mass="69033">MRILQIQGLRALAAILVVFFHARLVPGGFIGVDIFYVISGYLITGLILREIEKTGRLDLKSFYARRIKRLLPTSVFVLFATAVFAWVLLPAINRDALGRDLFAAAAYISNYLFAWWQNDYQNLNATPSPFIHYWSLAVEEQFYLLWPLFILILARYGKKIVLLGIATTTVLSLLFSIYLTQTAPIWAFYSLPTRAWELGFGALLLFVPPHSKKLRYLPWIALIGVVVSSVNFDENTAFPGKNALLPVLATVALIGTIHYWPPIFNDLSNSRISQWLGGISYPLYLWHWPALVLPSTALGRPLSLVERLLCILMTIILAHFTSKFIENPIRHRKISVRTVYIGAAITTIASLLAGIAIATSTSTMISTRGDKKYSFDLVKVMEKPAVYGDSCHVNYGEDQSGECTYGDMESSKTIVLYGDSHAAQWFPAIEKFAKENSFKLISLTKSACPAVEVPRADQGAFKMVNCDQWRKNSISRIQKIRPLAVITSSFQYFAPPSGYPDRDKWWDMGQRKLLRKLNLGTDTIIYISDTPHPSRDIPSCLASRNSNSCDSTEKTPVKVISGFQTVDPTPWLCSNYCPAIVDGIVAYRDASHISVAMSLHLYPKIEEALRAEGLFS</sequence>
<dbReference type="AlphaFoldDB" id="A0A6J6VR60"/>
<keyword evidence="1" id="KW-1133">Transmembrane helix</keyword>